<evidence type="ECO:0000313" key="2">
    <source>
        <dbReference type="Proteomes" id="UP000237640"/>
    </source>
</evidence>
<sequence>MYIKQVEGFYNTPPLWRAIQFGIQQFEFPEMDLKGLHPVDIPENLRLGHQMEYVFEQLIRFDGTYGIMLMNQAVRSGKKTIGEIDFILNQSVSNIVHHVELTYKFYVIDSSISEPIHRLMGPNRRDMFFTKMEKIKNEQFALINRPETQSILDEIGLNSNVLHQSCCFKAQLFRPFDEPIVHIRPLNPSCVVGYWMRFENFEKVDYGKNLFYIPFKKEWPIQPHENVTWMSYTETLMEVNLRMIQKNTPMLWMKKTSGTLEKLFVVWW</sequence>
<name>A0A2T0MC06_9FLAO</name>
<dbReference type="EMBL" id="PVYX01000002">
    <property type="protein sequence ID" value="PRX55037.1"/>
    <property type="molecule type" value="Genomic_DNA"/>
</dbReference>
<keyword evidence="2" id="KW-1185">Reference proteome</keyword>
<reference evidence="1 2" key="1">
    <citation type="submission" date="2018-03" db="EMBL/GenBank/DDBJ databases">
        <title>Genomic Encyclopedia of Archaeal and Bacterial Type Strains, Phase II (KMG-II): from individual species to whole genera.</title>
        <authorList>
            <person name="Goeker M."/>
        </authorList>
    </citation>
    <scope>NUCLEOTIDE SEQUENCE [LARGE SCALE GENOMIC DNA]</scope>
    <source>
        <strain evidence="1 2">DSM 25027</strain>
    </source>
</reference>
<comment type="caution">
    <text evidence="1">The sequence shown here is derived from an EMBL/GenBank/DDBJ whole genome shotgun (WGS) entry which is preliminary data.</text>
</comment>
<dbReference type="InterPro" id="IPR015003">
    <property type="entry name" value="DUF1853"/>
</dbReference>
<organism evidence="1 2">
    <name type="scientific">Flagellimonas meridianipacifica</name>
    <dbReference type="NCBI Taxonomy" id="1080225"/>
    <lineage>
        <taxon>Bacteria</taxon>
        <taxon>Pseudomonadati</taxon>
        <taxon>Bacteroidota</taxon>
        <taxon>Flavobacteriia</taxon>
        <taxon>Flavobacteriales</taxon>
        <taxon>Flavobacteriaceae</taxon>
        <taxon>Flagellimonas</taxon>
    </lineage>
</organism>
<dbReference type="Pfam" id="PF08907">
    <property type="entry name" value="DUF1853"/>
    <property type="match status" value="1"/>
</dbReference>
<dbReference type="Proteomes" id="UP000237640">
    <property type="component" value="Unassembled WGS sequence"/>
</dbReference>
<gene>
    <name evidence="1" type="ORF">CLV81_3443</name>
</gene>
<proteinExistence type="predicted"/>
<evidence type="ECO:0000313" key="1">
    <source>
        <dbReference type="EMBL" id="PRX55037.1"/>
    </source>
</evidence>
<dbReference type="OrthoDB" id="1466769at2"/>
<protein>
    <recommendedName>
        <fullName evidence="3">DUF1853 family protein</fullName>
    </recommendedName>
</protein>
<dbReference type="AlphaFoldDB" id="A0A2T0MC06"/>
<accession>A0A2T0MC06</accession>
<evidence type="ECO:0008006" key="3">
    <source>
        <dbReference type="Google" id="ProtNLM"/>
    </source>
</evidence>
<dbReference type="RefSeq" id="WP_106146606.1">
    <property type="nucleotide sequence ID" value="NZ_PVYX01000002.1"/>
</dbReference>